<keyword evidence="6 8" id="KW-0539">Nucleus</keyword>
<evidence type="ECO:0000256" key="4">
    <source>
        <dbReference type="ARBA" id="ARBA00016009"/>
    </source>
</evidence>
<dbReference type="GO" id="GO:0000408">
    <property type="term" value="C:EKC/KEOPS complex"/>
    <property type="evidence" value="ECO:0007669"/>
    <property type="project" value="TreeGrafter"/>
</dbReference>
<dbReference type="GO" id="GO:0005829">
    <property type="term" value="C:cytosol"/>
    <property type="evidence" value="ECO:0007669"/>
    <property type="project" value="TreeGrafter"/>
</dbReference>
<sequence length="78" mass="8909">LTMQTHSFELFPDRGLIHIFLFSEVKNSSELRKRLLSHDTELSYAFINARINEALRRFGISDDSTNIIVVKVGGEANE</sequence>
<evidence type="ECO:0000256" key="6">
    <source>
        <dbReference type="ARBA" id="ARBA00023242"/>
    </source>
</evidence>
<proteinExistence type="inferred from homology"/>
<comment type="function">
    <text evidence="7">Component of the EKC/KEOPS complex that is required for the formation of a threonylcarbamoyl group on adenosine at position 37 (t(6)A37) in tRNAs that read codons beginning with adenine. The complex is probably involved in the transfer of the threonylcarbamoyl moiety of threonylcarbamoyl-AMP (TC-AMP) to the N6 group of A37. CGI121 acts as an allosteric effector that regulates the t(6)A activity of the complex. The EKC/KEOPS complex also promotes both telomere uncapping and telomere elongation. The complex is required for efficient recruitment of transcriptional coactivators. CGI121 is not required for tRNA modification.</text>
</comment>
<evidence type="ECO:0000313" key="10">
    <source>
        <dbReference type="Proteomes" id="UP000789405"/>
    </source>
</evidence>
<keyword evidence="5" id="KW-0819">tRNA processing</keyword>
<dbReference type="PANTHER" id="PTHR15840:SF10">
    <property type="entry name" value="EKC_KEOPS COMPLEX SUBUNIT TPRKB"/>
    <property type="match status" value="1"/>
</dbReference>
<reference evidence="9" key="1">
    <citation type="submission" date="2021-06" db="EMBL/GenBank/DDBJ databases">
        <authorList>
            <person name="Kallberg Y."/>
            <person name="Tangrot J."/>
            <person name="Rosling A."/>
        </authorList>
    </citation>
    <scope>NUCLEOTIDE SEQUENCE</scope>
    <source>
        <strain evidence="9">MA453B</strain>
    </source>
</reference>
<evidence type="ECO:0000256" key="7">
    <source>
        <dbReference type="ARBA" id="ARBA00025043"/>
    </source>
</evidence>
<dbReference type="AlphaFoldDB" id="A0A9N9KDM3"/>
<evidence type="ECO:0000256" key="8">
    <source>
        <dbReference type="RuleBase" id="RU004398"/>
    </source>
</evidence>
<keyword evidence="10" id="KW-1185">Reference proteome</keyword>
<protein>
    <recommendedName>
        <fullName evidence="4">EKC/KEOPS complex subunit CGI121</fullName>
    </recommendedName>
    <alternativeName>
        <fullName evidence="3">EKC/KEOPS complex subunit cgi121</fullName>
    </alternativeName>
</protein>
<dbReference type="InterPro" id="IPR036504">
    <property type="entry name" value="CGI121/TPRKB_sf"/>
</dbReference>
<name>A0A9N9KDM3_9GLOM</name>
<dbReference type="SUPFAM" id="SSF143870">
    <property type="entry name" value="PF0523-like"/>
    <property type="match status" value="1"/>
</dbReference>
<evidence type="ECO:0000256" key="1">
    <source>
        <dbReference type="ARBA" id="ARBA00004123"/>
    </source>
</evidence>
<accession>A0A9N9KDM3</accession>
<dbReference type="InterPro" id="IPR013926">
    <property type="entry name" value="CGI121/TPRKB"/>
</dbReference>
<dbReference type="GO" id="GO:0005634">
    <property type="term" value="C:nucleus"/>
    <property type="evidence" value="ECO:0007669"/>
    <property type="project" value="UniProtKB-SubCell"/>
</dbReference>
<organism evidence="9 10">
    <name type="scientific">Dentiscutata erythropus</name>
    <dbReference type="NCBI Taxonomy" id="1348616"/>
    <lineage>
        <taxon>Eukaryota</taxon>
        <taxon>Fungi</taxon>
        <taxon>Fungi incertae sedis</taxon>
        <taxon>Mucoromycota</taxon>
        <taxon>Glomeromycotina</taxon>
        <taxon>Glomeromycetes</taxon>
        <taxon>Diversisporales</taxon>
        <taxon>Gigasporaceae</taxon>
        <taxon>Dentiscutata</taxon>
    </lineage>
</organism>
<evidence type="ECO:0000256" key="2">
    <source>
        <dbReference type="ARBA" id="ARBA00005546"/>
    </source>
</evidence>
<dbReference type="PANTHER" id="PTHR15840">
    <property type="entry name" value="CGI-121 FAMILY MEMBER"/>
    <property type="match status" value="1"/>
</dbReference>
<dbReference type="Proteomes" id="UP000789405">
    <property type="component" value="Unassembled WGS sequence"/>
</dbReference>
<dbReference type="Pfam" id="PF08617">
    <property type="entry name" value="CGI-121"/>
    <property type="match status" value="1"/>
</dbReference>
<dbReference type="Gene3D" id="3.30.2380.10">
    <property type="entry name" value="CGI121/TPRKB"/>
    <property type="match status" value="2"/>
</dbReference>
<comment type="subcellular location">
    <subcellularLocation>
        <location evidence="1">Nucleus</location>
    </subcellularLocation>
</comment>
<feature type="non-terminal residue" evidence="9">
    <location>
        <position position="78"/>
    </location>
</feature>
<dbReference type="OrthoDB" id="329139at2759"/>
<evidence type="ECO:0000256" key="5">
    <source>
        <dbReference type="ARBA" id="ARBA00022694"/>
    </source>
</evidence>
<feature type="non-terminal residue" evidence="9">
    <location>
        <position position="1"/>
    </location>
</feature>
<evidence type="ECO:0000256" key="3">
    <source>
        <dbReference type="ARBA" id="ARBA00015316"/>
    </source>
</evidence>
<dbReference type="GO" id="GO:0002949">
    <property type="term" value="P:tRNA threonylcarbamoyladenosine modification"/>
    <property type="evidence" value="ECO:0007669"/>
    <property type="project" value="TreeGrafter"/>
</dbReference>
<gene>
    <name evidence="9" type="ORF">DERYTH_LOCUS27032</name>
</gene>
<evidence type="ECO:0000313" key="9">
    <source>
        <dbReference type="EMBL" id="CAG8820912.1"/>
    </source>
</evidence>
<comment type="similarity">
    <text evidence="2 8">Belongs to the CGI121/TPRKB family.</text>
</comment>
<comment type="caution">
    <text evidence="9">The sequence shown here is derived from an EMBL/GenBank/DDBJ whole genome shotgun (WGS) entry which is preliminary data.</text>
</comment>
<dbReference type="EMBL" id="CAJVPY010059976">
    <property type="protein sequence ID" value="CAG8820912.1"/>
    <property type="molecule type" value="Genomic_DNA"/>
</dbReference>